<dbReference type="Proteomes" id="UP000046395">
    <property type="component" value="Unassembled WGS sequence"/>
</dbReference>
<dbReference type="AlphaFoldDB" id="A0A5S6QI14"/>
<dbReference type="SUPFAM" id="SSF52540">
    <property type="entry name" value="P-loop containing nucleoside triphosphate hydrolases"/>
    <property type="match status" value="1"/>
</dbReference>
<keyword evidence="1" id="KW-1185">Reference proteome</keyword>
<dbReference type="Gene3D" id="3.40.50.300">
    <property type="entry name" value="P-loop containing nucleotide triphosphate hydrolases"/>
    <property type="match status" value="1"/>
</dbReference>
<evidence type="ECO:0000313" key="2">
    <source>
        <dbReference type="WBParaSite" id="TMUE_2000006785.1"/>
    </source>
</evidence>
<evidence type="ECO:0000313" key="1">
    <source>
        <dbReference type="Proteomes" id="UP000046395"/>
    </source>
</evidence>
<accession>A0A5S6QI14</accession>
<protein>
    <submittedName>
        <fullName evidence="2">AAA family ATPase</fullName>
    </submittedName>
</protein>
<dbReference type="WBParaSite" id="TMUE_2000006785.1">
    <property type="protein sequence ID" value="TMUE_2000006785.1"/>
    <property type="gene ID" value="WBGene00286212"/>
</dbReference>
<proteinExistence type="predicted"/>
<sequence>MKKSSELFAVIRNKRISLPAVEEAERKACEFVRKLLVCGESNSVLILGPQGCGKTTVMEAARKKCLSPEEKFIYNPVVIDINGT</sequence>
<name>A0A5S6QI14_TRIMR</name>
<organism evidence="1 2">
    <name type="scientific">Trichuris muris</name>
    <name type="common">Mouse whipworm</name>
    <dbReference type="NCBI Taxonomy" id="70415"/>
    <lineage>
        <taxon>Eukaryota</taxon>
        <taxon>Metazoa</taxon>
        <taxon>Ecdysozoa</taxon>
        <taxon>Nematoda</taxon>
        <taxon>Enoplea</taxon>
        <taxon>Dorylaimia</taxon>
        <taxon>Trichinellida</taxon>
        <taxon>Trichuridae</taxon>
        <taxon>Trichuris</taxon>
    </lineage>
</organism>
<dbReference type="InterPro" id="IPR027417">
    <property type="entry name" value="P-loop_NTPase"/>
</dbReference>
<reference evidence="2" key="1">
    <citation type="submission" date="2019-12" db="UniProtKB">
        <authorList>
            <consortium name="WormBaseParasite"/>
        </authorList>
    </citation>
    <scope>IDENTIFICATION</scope>
</reference>